<dbReference type="PANTHER" id="PTHR33931:SF2">
    <property type="entry name" value="HOLIN-LIKE PROTEIN CIDA"/>
    <property type="match status" value="1"/>
</dbReference>
<reference evidence="7 10" key="1">
    <citation type="submission" date="2019-02" db="EMBL/GenBank/DDBJ databases">
        <title>Genome sequencing of Clostridium botulinum clinical isolates.</title>
        <authorList>
            <person name="Brunt J."/>
            <person name="Van Vliet A.H.M."/>
            <person name="Stringer S.C."/>
            <person name="Grant K.A."/>
            <person name="Carter A.C."/>
            <person name="Peck M.W."/>
        </authorList>
    </citation>
    <scope>NUCLEOTIDE SEQUENCE [LARGE SCALE GENOMIC DNA]</scope>
    <source>
        <strain evidence="7 10">H113700579</strain>
    </source>
</reference>
<feature type="transmembrane region" description="Helical" evidence="6">
    <location>
        <begin position="7"/>
        <end position="24"/>
    </location>
</feature>
<name>A0A0C2NQ98_CLOBO</name>
<dbReference type="Proteomes" id="UP000476820">
    <property type="component" value="Unassembled WGS sequence"/>
</dbReference>
<accession>A0A0C2NQ98</accession>
<dbReference type="EMBL" id="SGKU01000004">
    <property type="protein sequence ID" value="NFA41482.1"/>
    <property type="molecule type" value="Genomic_DNA"/>
</dbReference>
<evidence type="ECO:0000313" key="8">
    <source>
        <dbReference type="EMBL" id="NFF87236.1"/>
    </source>
</evidence>
<organism evidence="7 10">
    <name type="scientific">Clostridium botulinum</name>
    <dbReference type="NCBI Taxonomy" id="1491"/>
    <lineage>
        <taxon>Bacteria</taxon>
        <taxon>Bacillati</taxon>
        <taxon>Bacillota</taxon>
        <taxon>Clostridia</taxon>
        <taxon>Eubacteriales</taxon>
        <taxon>Clostridiaceae</taxon>
        <taxon>Clostridium</taxon>
    </lineage>
</organism>
<evidence type="ECO:0000313" key="12">
    <source>
        <dbReference type="Proteomes" id="UP000476820"/>
    </source>
</evidence>
<keyword evidence="4 6" id="KW-1133">Transmembrane helix</keyword>
<dbReference type="RefSeq" id="WP_012450823.1">
    <property type="nucleotide sequence ID" value="NZ_CP010520.1"/>
</dbReference>
<feature type="transmembrane region" description="Helical" evidence="6">
    <location>
        <begin position="59"/>
        <end position="81"/>
    </location>
</feature>
<dbReference type="Pfam" id="PF03788">
    <property type="entry name" value="LrgA"/>
    <property type="match status" value="1"/>
</dbReference>
<evidence type="ECO:0000313" key="9">
    <source>
        <dbReference type="EMBL" id="NFN36759.1"/>
    </source>
</evidence>
<reference evidence="11 12" key="2">
    <citation type="submission" date="2019-04" db="EMBL/GenBank/DDBJ databases">
        <title>Genome sequencing of Clostridium botulinum Groups I-IV and Clostridium butyricum.</title>
        <authorList>
            <person name="Brunt J."/>
            <person name="Van Vliet A.H.M."/>
            <person name="Stringer S.C."/>
            <person name="Carter A.T."/>
            <person name="Peck M.W."/>
        </authorList>
    </citation>
    <scope>NUCLEOTIDE SEQUENCE [LARGE SCALE GENOMIC DNA]</scope>
    <source>
        <strain evidence="8 12">1605</strain>
        <strain evidence="9 11">CB-K-33E</strain>
    </source>
</reference>
<keyword evidence="5 6" id="KW-0472">Membrane</keyword>
<protein>
    <submittedName>
        <fullName evidence="7">CidA/LrgA family protein</fullName>
    </submittedName>
</protein>
<evidence type="ECO:0000256" key="1">
    <source>
        <dbReference type="ARBA" id="ARBA00004651"/>
    </source>
</evidence>
<feature type="transmembrane region" description="Helical" evidence="6">
    <location>
        <begin position="30"/>
        <end position="47"/>
    </location>
</feature>
<evidence type="ECO:0000256" key="2">
    <source>
        <dbReference type="ARBA" id="ARBA00022475"/>
    </source>
</evidence>
<proteinExistence type="predicted"/>
<dbReference type="PANTHER" id="PTHR33931">
    <property type="entry name" value="HOLIN-LIKE PROTEIN CIDA-RELATED"/>
    <property type="match status" value="1"/>
</dbReference>
<keyword evidence="3 6" id="KW-0812">Transmembrane</keyword>
<dbReference type="OrthoDB" id="3176438at2"/>
<dbReference type="InterPro" id="IPR005538">
    <property type="entry name" value="LrgA/CidA"/>
</dbReference>
<evidence type="ECO:0000256" key="6">
    <source>
        <dbReference type="SAM" id="Phobius"/>
    </source>
</evidence>
<dbReference type="EMBL" id="SWOV01000009">
    <property type="protein sequence ID" value="NFF87236.1"/>
    <property type="molecule type" value="Genomic_DNA"/>
</dbReference>
<comment type="caution">
    <text evidence="7">The sequence shown here is derived from an EMBL/GenBank/DDBJ whole genome shotgun (WGS) entry which is preliminary data.</text>
</comment>
<comment type="subcellular location">
    <subcellularLocation>
        <location evidence="1">Cell membrane</location>
        <topology evidence="1">Multi-pass membrane protein</topology>
    </subcellularLocation>
</comment>
<dbReference type="GO" id="GO:0005886">
    <property type="term" value="C:plasma membrane"/>
    <property type="evidence" value="ECO:0007669"/>
    <property type="project" value="UniProtKB-SubCell"/>
</dbReference>
<sequence>MKLFKEALIILIIYLLGEFLSSFFNLPVPGNIIGMIILFLLLCSNIIKVDNISNVSNFLLDHLAFFFIPAGVGLMTSLNIIKSNWLQLLIVCLCTTVIIIASTGLIVQFISKKSKDQKKGSEIIGHNS</sequence>
<evidence type="ECO:0000313" key="11">
    <source>
        <dbReference type="Proteomes" id="UP000473681"/>
    </source>
</evidence>
<gene>
    <name evidence="7" type="ORF">EXM65_02515</name>
    <name evidence="8" type="ORF">FC774_05010</name>
    <name evidence="9" type="ORF">FDB51_16965</name>
</gene>
<evidence type="ECO:0000313" key="7">
    <source>
        <dbReference type="EMBL" id="NFA41482.1"/>
    </source>
</evidence>
<feature type="transmembrane region" description="Helical" evidence="6">
    <location>
        <begin position="87"/>
        <end position="110"/>
    </location>
</feature>
<evidence type="ECO:0000256" key="3">
    <source>
        <dbReference type="ARBA" id="ARBA00022692"/>
    </source>
</evidence>
<dbReference type="Proteomes" id="UP000472355">
    <property type="component" value="Unassembled WGS sequence"/>
</dbReference>
<dbReference type="AlphaFoldDB" id="A0A0C2NQ98"/>
<keyword evidence="2" id="KW-1003">Cell membrane</keyword>
<evidence type="ECO:0000256" key="5">
    <source>
        <dbReference type="ARBA" id="ARBA00023136"/>
    </source>
</evidence>
<dbReference type="Proteomes" id="UP000473681">
    <property type="component" value="Unassembled WGS sequence"/>
</dbReference>
<evidence type="ECO:0000313" key="10">
    <source>
        <dbReference type="Proteomes" id="UP000472355"/>
    </source>
</evidence>
<evidence type="ECO:0000256" key="4">
    <source>
        <dbReference type="ARBA" id="ARBA00022989"/>
    </source>
</evidence>
<dbReference type="EMBL" id="SWVK01000031">
    <property type="protein sequence ID" value="NFN36759.1"/>
    <property type="molecule type" value="Genomic_DNA"/>
</dbReference>